<evidence type="ECO:0000259" key="10">
    <source>
        <dbReference type="PROSITE" id="PS50011"/>
    </source>
</evidence>
<comment type="catalytic activity">
    <reaction evidence="8">
        <text>L-threonyl-[protein] + ATP = O-phospho-L-threonyl-[protein] + ADP + H(+)</text>
        <dbReference type="Rhea" id="RHEA:46608"/>
        <dbReference type="Rhea" id="RHEA-COMP:11060"/>
        <dbReference type="Rhea" id="RHEA-COMP:11605"/>
        <dbReference type="ChEBI" id="CHEBI:15378"/>
        <dbReference type="ChEBI" id="CHEBI:30013"/>
        <dbReference type="ChEBI" id="CHEBI:30616"/>
        <dbReference type="ChEBI" id="CHEBI:61977"/>
        <dbReference type="ChEBI" id="CHEBI:456216"/>
        <dbReference type="EC" id="2.7.11.12"/>
    </reaction>
</comment>
<proteinExistence type="inferred from homology"/>
<evidence type="ECO:0000259" key="11">
    <source>
        <dbReference type="PROSITE" id="PS50042"/>
    </source>
</evidence>
<dbReference type="PROSITE" id="PS00888">
    <property type="entry name" value="CNMP_BINDING_1"/>
    <property type="match status" value="1"/>
</dbReference>
<keyword evidence="4" id="KW-0808">Transferase</keyword>
<dbReference type="Gene3D" id="3.30.200.20">
    <property type="entry name" value="Phosphorylase Kinase, domain 1"/>
    <property type="match status" value="2"/>
</dbReference>
<evidence type="ECO:0000313" key="13">
    <source>
        <dbReference type="EMBL" id="KAL0273549.1"/>
    </source>
</evidence>
<dbReference type="PANTHER" id="PTHR24353">
    <property type="entry name" value="CYCLIC NUCLEOTIDE-DEPENDENT PROTEIN KINASE"/>
    <property type="match status" value="1"/>
</dbReference>
<keyword evidence="5" id="KW-0547">Nucleotide-binding</keyword>
<comment type="catalytic activity">
    <reaction evidence="9">
        <text>L-seryl-[protein] + ATP = O-phospho-L-seryl-[protein] + ADP + H(+)</text>
        <dbReference type="Rhea" id="RHEA:17989"/>
        <dbReference type="Rhea" id="RHEA-COMP:9863"/>
        <dbReference type="Rhea" id="RHEA-COMP:11604"/>
        <dbReference type="ChEBI" id="CHEBI:15378"/>
        <dbReference type="ChEBI" id="CHEBI:29999"/>
        <dbReference type="ChEBI" id="CHEBI:30616"/>
        <dbReference type="ChEBI" id="CHEBI:83421"/>
        <dbReference type="ChEBI" id="CHEBI:456216"/>
        <dbReference type="EC" id="2.7.11.12"/>
    </reaction>
</comment>
<accession>A0AAW2HUB7</accession>
<keyword evidence="3" id="KW-0723">Serine/threonine-protein kinase</keyword>
<dbReference type="SUPFAM" id="SSF56112">
    <property type="entry name" value="Protein kinase-like (PK-like)"/>
    <property type="match status" value="1"/>
</dbReference>
<evidence type="ECO:0000256" key="5">
    <source>
        <dbReference type="ARBA" id="ARBA00022741"/>
    </source>
</evidence>
<dbReference type="InterPro" id="IPR000719">
    <property type="entry name" value="Prot_kinase_dom"/>
</dbReference>
<dbReference type="InterPro" id="IPR018490">
    <property type="entry name" value="cNMP-bd_dom_sf"/>
</dbReference>
<dbReference type="Pfam" id="PF00069">
    <property type="entry name" value="Pkinase"/>
    <property type="match status" value="1"/>
</dbReference>
<dbReference type="Gene3D" id="1.10.510.10">
    <property type="entry name" value="Transferase(Phosphotransferase) domain 1"/>
    <property type="match status" value="2"/>
</dbReference>
<dbReference type="InterPro" id="IPR000595">
    <property type="entry name" value="cNMP-bd_dom"/>
</dbReference>
<feature type="domain" description="Protein kinase" evidence="10">
    <location>
        <begin position="292"/>
        <end position="570"/>
    </location>
</feature>
<dbReference type="SMART" id="SM00220">
    <property type="entry name" value="S_TKc"/>
    <property type="match status" value="1"/>
</dbReference>
<dbReference type="Pfam" id="PF00027">
    <property type="entry name" value="cNMP_binding"/>
    <property type="match status" value="2"/>
</dbReference>
<name>A0AAW2HUB7_9NEOP</name>
<dbReference type="EMBL" id="JARGDH010000003">
    <property type="protein sequence ID" value="KAL0273549.1"/>
    <property type="molecule type" value="Genomic_DNA"/>
</dbReference>
<dbReference type="InterPro" id="IPR000961">
    <property type="entry name" value="AGC-kinase_C"/>
</dbReference>
<dbReference type="EC" id="2.7.11.12" evidence="2"/>
<dbReference type="PROSITE" id="PS51285">
    <property type="entry name" value="AGC_KINASE_CTER"/>
    <property type="match status" value="1"/>
</dbReference>
<keyword evidence="7" id="KW-0067">ATP-binding</keyword>
<feature type="domain" description="Cyclic nucleotide-binding" evidence="11">
    <location>
        <begin position="44"/>
        <end position="151"/>
    </location>
</feature>
<feature type="domain" description="AGC-kinase C-terminal" evidence="12">
    <location>
        <begin position="521"/>
        <end position="570"/>
    </location>
</feature>
<reference evidence="13" key="1">
    <citation type="journal article" date="2024" name="Gigascience">
        <title>Chromosome-level genome of the poultry shaft louse Menopon gallinae provides insight into the host-switching and adaptive evolution of parasitic lice.</title>
        <authorList>
            <person name="Xu Y."/>
            <person name="Ma L."/>
            <person name="Liu S."/>
            <person name="Liang Y."/>
            <person name="Liu Q."/>
            <person name="He Z."/>
            <person name="Tian L."/>
            <person name="Duan Y."/>
            <person name="Cai W."/>
            <person name="Li H."/>
            <person name="Song F."/>
        </authorList>
    </citation>
    <scope>NUCLEOTIDE SEQUENCE</scope>
    <source>
        <strain evidence="13">Cailab_2023a</strain>
    </source>
</reference>
<dbReference type="PROSITE" id="PS50042">
    <property type="entry name" value="CNMP_BINDING_3"/>
    <property type="match status" value="2"/>
</dbReference>
<dbReference type="InterPro" id="IPR018488">
    <property type="entry name" value="cNMP-bd_CS"/>
</dbReference>
<evidence type="ECO:0000256" key="6">
    <source>
        <dbReference type="ARBA" id="ARBA00022777"/>
    </source>
</evidence>
<evidence type="ECO:0000256" key="8">
    <source>
        <dbReference type="ARBA" id="ARBA00047298"/>
    </source>
</evidence>
<gene>
    <name evidence="13" type="ORF">PYX00_006184</name>
</gene>
<dbReference type="GO" id="GO:0004692">
    <property type="term" value="F:cGMP-dependent protein kinase activity"/>
    <property type="evidence" value="ECO:0007669"/>
    <property type="project" value="UniProtKB-EC"/>
</dbReference>
<evidence type="ECO:0000259" key="12">
    <source>
        <dbReference type="PROSITE" id="PS51285"/>
    </source>
</evidence>
<keyword evidence="6" id="KW-0418">Kinase</keyword>
<protein>
    <recommendedName>
        <fullName evidence="2">cGMP-dependent protein kinase</fullName>
        <ecNumber evidence="2">2.7.11.12</ecNumber>
    </recommendedName>
</protein>
<dbReference type="InterPro" id="IPR011009">
    <property type="entry name" value="Kinase-like_dom_sf"/>
</dbReference>
<feature type="domain" description="Cyclic nucleotide-binding" evidence="11">
    <location>
        <begin position="154"/>
        <end position="274"/>
    </location>
</feature>
<evidence type="ECO:0000256" key="4">
    <source>
        <dbReference type="ARBA" id="ARBA00022679"/>
    </source>
</evidence>
<dbReference type="PROSITE" id="PS50011">
    <property type="entry name" value="PROTEIN_KINASE_DOM"/>
    <property type="match status" value="1"/>
</dbReference>
<sequence>METMSGEYFQLSSHKKDRESERLIERALGRSVHLQHVVANPRALRDIVRAMYDKKYQAKATVMKAGTPGDMLFVCAKGRLLLRDLARNVIRIIGPYDVFGEMSFVCSGMRKYTVTVDISCKLWILTQRDYGIILKKYFNFTDEDYVNYFRSIPIFEKFNYQNLLNIRNLATVECYPEKAKIIHEGEYGTKFFIITGGSVFVSVRDADGREKEIRRLKRGDFFGEGAPLHDGRRGATVTAHEPVECIVFDKFQFMNYLADLEPIRKAVSDRRIEVVDVLERNTEYNYIELDELEEKGIINTCYDGRVYLVEYKLDSRQEETFALKTLIKANIANKSLKKYIYNEKRILQQCRSPFIARLYKTFIDRKYVYFLHEACLGGDLKQLMEKVHQLDEKMTRFVAACVIEAFYYLHSRRILYNNLRTENLVFDEKGYVKLVGFSYAEQVGDTQEDDNKLLGDYSSLGSLIYEMIHGCPATSDPSHTVRNELNIQFKHHISKEAKSLIKKCWRRTVIVSEIRNERWFEAFEWDDLQKGIMKSPYKPKLQSRTDLCNFQEIRKDKETPPDDLSNWEGF</sequence>
<dbReference type="Gene3D" id="2.60.120.10">
    <property type="entry name" value="Jelly Rolls"/>
    <property type="match status" value="2"/>
</dbReference>
<evidence type="ECO:0000256" key="7">
    <source>
        <dbReference type="ARBA" id="ARBA00022840"/>
    </source>
</evidence>
<dbReference type="GO" id="GO:0005524">
    <property type="term" value="F:ATP binding"/>
    <property type="evidence" value="ECO:0007669"/>
    <property type="project" value="UniProtKB-KW"/>
</dbReference>
<evidence type="ECO:0000256" key="2">
    <source>
        <dbReference type="ARBA" id="ARBA00012428"/>
    </source>
</evidence>
<organism evidence="13">
    <name type="scientific">Menopon gallinae</name>
    <name type="common">poultry shaft louse</name>
    <dbReference type="NCBI Taxonomy" id="328185"/>
    <lineage>
        <taxon>Eukaryota</taxon>
        <taxon>Metazoa</taxon>
        <taxon>Ecdysozoa</taxon>
        <taxon>Arthropoda</taxon>
        <taxon>Hexapoda</taxon>
        <taxon>Insecta</taxon>
        <taxon>Pterygota</taxon>
        <taxon>Neoptera</taxon>
        <taxon>Paraneoptera</taxon>
        <taxon>Psocodea</taxon>
        <taxon>Troctomorpha</taxon>
        <taxon>Phthiraptera</taxon>
        <taxon>Amblycera</taxon>
        <taxon>Menoponidae</taxon>
        <taxon>Menopon</taxon>
    </lineage>
</organism>
<evidence type="ECO:0000256" key="3">
    <source>
        <dbReference type="ARBA" id="ARBA00022527"/>
    </source>
</evidence>
<dbReference type="CDD" id="cd00038">
    <property type="entry name" value="CAP_ED"/>
    <property type="match status" value="2"/>
</dbReference>
<evidence type="ECO:0000256" key="9">
    <source>
        <dbReference type="ARBA" id="ARBA00047462"/>
    </source>
</evidence>
<comment type="similarity">
    <text evidence="1">Belongs to the protein kinase superfamily. AGC Ser/Thr protein kinase family. cGMP subfamily.</text>
</comment>
<evidence type="ECO:0000256" key="1">
    <source>
        <dbReference type="ARBA" id="ARBA00006352"/>
    </source>
</evidence>
<dbReference type="AlphaFoldDB" id="A0AAW2HUB7"/>
<dbReference type="SMART" id="SM00100">
    <property type="entry name" value="cNMP"/>
    <property type="match status" value="2"/>
</dbReference>
<dbReference type="PANTHER" id="PTHR24353:SF144">
    <property type="match status" value="1"/>
</dbReference>
<dbReference type="InterPro" id="IPR014710">
    <property type="entry name" value="RmlC-like_jellyroll"/>
</dbReference>
<comment type="caution">
    <text evidence="13">The sequence shown here is derived from an EMBL/GenBank/DDBJ whole genome shotgun (WGS) entry which is preliminary data.</text>
</comment>
<dbReference type="SUPFAM" id="SSF51206">
    <property type="entry name" value="cAMP-binding domain-like"/>
    <property type="match status" value="2"/>
</dbReference>